<feature type="region of interest" description="Disordered" evidence="1">
    <location>
        <begin position="1"/>
        <end position="59"/>
    </location>
</feature>
<protein>
    <submittedName>
        <fullName evidence="2">Uncharacterized protein</fullName>
    </submittedName>
</protein>
<organism evidence="2 3">
    <name type="scientific">Littorina saxatilis</name>
    <dbReference type="NCBI Taxonomy" id="31220"/>
    <lineage>
        <taxon>Eukaryota</taxon>
        <taxon>Metazoa</taxon>
        <taxon>Spiralia</taxon>
        <taxon>Lophotrochozoa</taxon>
        <taxon>Mollusca</taxon>
        <taxon>Gastropoda</taxon>
        <taxon>Caenogastropoda</taxon>
        <taxon>Littorinimorpha</taxon>
        <taxon>Littorinoidea</taxon>
        <taxon>Littorinidae</taxon>
        <taxon>Littorina</taxon>
    </lineage>
</organism>
<feature type="compositionally biased region" description="Basic and acidic residues" evidence="1">
    <location>
        <begin position="1"/>
        <end position="25"/>
    </location>
</feature>
<proteinExistence type="predicted"/>
<name>A0AAN9B3E7_9CAEN</name>
<accession>A0AAN9B3E7</accession>
<dbReference type="Proteomes" id="UP001374579">
    <property type="component" value="Unassembled WGS sequence"/>
</dbReference>
<keyword evidence="3" id="KW-1185">Reference proteome</keyword>
<evidence type="ECO:0000313" key="2">
    <source>
        <dbReference type="EMBL" id="KAK7098378.1"/>
    </source>
</evidence>
<gene>
    <name evidence="2" type="ORF">V1264_002689</name>
</gene>
<comment type="caution">
    <text evidence="2">The sequence shown here is derived from an EMBL/GenBank/DDBJ whole genome shotgun (WGS) entry which is preliminary data.</text>
</comment>
<dbReference type="AlphaFoldDB" id="A0AAN9B3E7"/>
<feature type="compositionally biased region" description="Low complexity" evidence="1">
    <location>
        <begin position="35"/>
        <end position="50"/>
    </location>
</feature>
<evidence type="ECO:0000313" key="3">
    <source>
        <dbReference type="Proteomes" id="UP001374579"/>
    </source>
</evidence>
<reference evidence="2 3" key="1">
    <citation type="submission" date="2024-02" db="EMBL/GenBank/DDBJ databases">
        <title>Chromosome-scale genome assembly of the rough periwinkle Littorina saxatilis.</title>
        <authorList>
            <person name="De Jode A."/>
            <person name="Faria R."/>
            <person name="Formenti G."/>
            <person name="Sims Y."/>
            <person name="Smith T.P."/>
            <person name="Tracey A."/>
            <person name="Wood J.M.D."/>
            <person name="Zagrodzka Z.B."/>
            <person name="Johannesson K."/>
            <person name="Butlin R.K."/>
            <person name="Leder E.H."/>
        </authorList>
    </citation>
    <scope>NUCLEOTIDE SEQUENCE [LARGE SCALE GENOMIC DNA]</scope>
    <source>
        <strain evidence="2">Snail1</strain>
        <tissue evidence="2">Muscle</tissue>
    </source>
</reference>
<dbReference type="EMBL" id="JBAMIC010000012">
    <property type="protein sequence ID" value="KAK7098378.1"/>
    <property type="molecule type" value="Genomic_DNA"/>
</dbReference>
<sequence>MTSREASIKEESTPDNDVTKTDKGFRSQKLGPYFSGSTSSSSGEIPQSSGVKWGNAEEECEVVSTDSGFKSHASHSTVHSLPETQQSRIGSLPQNTQGFEWFGSFWNTGNMSLGSLGSLGMVHPLPETQQFRIGSLPQNAQGVKWGNAEEEEECEVVSTDSDDDCIGFQSQALPETQQSRIGFLPQSAQGIVCKP</sequence>
<evidence type="ECO:0000256" key="1">
    <source>
        <dbReference type="SAM" id="MobiDB-lite"/>
    </source>
</evidence>